<name>A0ACC0HEZ1_9ERIC</name>
<sequence length="82" mass="9076">MLLWHLQVLFAHFMCFEVPALVPPRGVASGNKTGLNDDDTNDDDLGILDIDENGRKTGNSFVNSPHRVQPCKSLLIPGYQIL</sequence>
<organism evidence="1 2">
    <name type="scientific">Camellia lanceoleosa</name>
    <dbReference type="NCBI Taxonomy" id="1840588"/>
    <lineage>
        <taxon>Eukaryota</taxon>
        <taxon>Viridiplantae</taxon>
        <taxon>Streptophyta</taxon>
        <taxon>Embryophyta</taxon>
        <taxon>Tracheophyta</taxon>
        <taxon>Spermatophyta</taxon>
        <taxon>Magnoliopsida</taxon>
        <taxon>eudicotyledons</taxon>
        <taxon>Gunneridae</taxon>
        <taxon>Pentapetalae</taxon>
        <taxon>asterids</taxon>
        <taxon>Ericales</taxon>
        <taxon>Theaceae</taxon>
        <taxon>Camellia</taxon>
    </lineage>
</organism>
<evidence type="ECO:0000313" key="1">
    <source>
        <dbReference type="EMBL" id="KAI8011810.1"/>
    </source>
</evidence>
<protein>
    <submittedName>
        <fullName evidence="1">Exocyst complex component SEC3A</fullName>
    </submittedName>
</protein>
<proteinExistence type="predicted"/>
<reference evidence="1 2" key="1">
    <citation type="journal article" date="2022" name="Plant J.">
        <title>Chromosome-level genome of Camellia lanceoleosa provides a valuable resource for understanding genome evolution and self-incompatibility.</title>
        <authorList>
            <person name="Gong W."/>
            <person name="Xiao S."/>
            <person name="Wang L."/>
            <person name="Liao Z."/>
            <person name="Chang Y."/>
            <person name="Mo W."/>
            <person name="Hu G."/>
            <person name="Li W."/>
            <person name="Zhao G."/>
            <person name="Zhu H."/>
            <person name="Hu X."/>
            <person name="Ji K."/>
            <person name="Xiang X."/>
            <person name="Song Q."/>
            <person name="Yuan D."/>
            <person name="Jin S."/>
            <person name="Zhang L."/>
        </authorList>
    </citation>
    <scope>NUCLEOTIDE SEQUENCE [LARGE SCALE GENOMIC DNA]</scope>
    <source>
        <strain evidence="1">SQ_2022a</strain>
    </source>
</reference>
<dbReference type="Proteomes" id="UP001060215">
    <property type="component" value="Chromosome 5"/>
</dbReference>
<gene>
    <name evidence="1" type="ORF">LOK49_LG06G01671</name>
</gene>
<evidence type="ECO:0000313" key="2">
    <source>
        <dbReference type="Proteomes" id="UP001060215"/>
    </source>
</evidence>
<accession>A0ACC0HEZ1</accession>
<dbReference type="EMBL" id="CM045762">
    <property type="protein sequence ID" value="KAI8011810.1"/>
    <property type="molecule type" value="Genomic_DNA"/>
</dbReference>
<comment type="caution">
    <text evidence="1">The sequence shown here is derived from an EMBL/GenBank/DDBJ whole genome shotgun (WGS) entry which is preliminary data.</text>
</comment>
<keyword evidence="2" id="KW-1185">Reference proteome</keyword>